<dbReference type="Proteomes" id="UP001152797">
    <property type="component" value="Unassembled WGS sequence"/>
</dbReference>
<proteinExistence type="predicted"/>
<feature type="compositionally biased region" description="Pro residues" evidence="1">
    <location>
        <begin position="44"/>
        <end position="77"/>
    </location>
</feature>
<feature type="region of interest" description="Disordered" evidence="1">
    <location>
        <begin position="159"/>
        <end position="248"/>
    </location>
</feature>
<dbReference type="AlphaFoldDB" id="A0A9P1GEG8"/>
<feature type="region of interest" description="Disordered" evidence="1">
    <location>
        <begin position="43"/>
        <end position="136"/>
    </location>
</feature>
<reference evidence="2" key="1">
    <citation type="submission" date="2022-10" db="EMBL/GenBank/DDBJ databases">
        <authorList>
            <person name="Chen Y."/>
            <person name="Dougan E. K."/>
            <person name="Chan C."/>
            <person name="Rhodes N."/>
            <person name="Thang M."/>
        </authorList>
    </citation>
    <scope>NUCLEOTIDE SEQUENCE</scope>
</reference>
<dbReference type="EMBL" id="CAMXCT010004791">
    <property type="protein sequence ID" value="CAI4010390.1"/>
    <property type="molecule type" value="Genomic_DNA"/>
</dbReference>
<gene>
    <name evidence="2" type="ORF">C1SCF055_LOCUS35660</name>
</gene>
<comment type="caution">
    <text evidence="2">The sequence shown here is derived from an EMBL/GenBank/DDBJ whole genome shotgun (WGS) entry which is preliminary data.</text>
</comment>
<protein>
    <submittedName>
        <fullName evidence="2">Uncharacterized protein</fullName>
    </submittedName>
</protein>
<sequence length="248" mass="26114">MAAPCLQTCFLWAISRNPAFVPADCCCQAYVLDVLKGKGKGWFPGPPRPGPPPAEPPPPPPVGPVGPAPPVPAPLPAGPIGDKGSYKGTDGCSKGSCKGNDDEPDVTEGKGKGGKMRPLEPAVPPGRPKAKAMPGRSTGQWVQCWMWMPGSGPPYAPCPPSDVIAARPPGPGFGNEVEVEEESPDRPGFTASTAAAADALPPPPGPSSPRAAAEACRRRGSTEKRESEQRKRRNNERKRRSRSSHRRR</sequence>
<organism evidence="2">
    <name type="scientific">Cladocopium goreaui</name>
    <dbReference type="NCBI Taxonomy" id="2562237"/>
    <lineage>
        <taxon>Eukaryota</taxon>
        <taxon>Sar</taxon>
        <taxon>Alveolata</taxon>
        <taxon>Dinophyceae</taxon>
        <taxon>Suessiales</taxon>
        <taxon>Symbiodiniaceae</taxon>
        <taxon>Cladocopium</taxon>
    </lineage>
</organism>
<accession>A0A9P1GEG8</accession>
<dbReference type="EMBL" id="CAMXCT020004791">
    <property type="protein sequence ID" value="CAL1163765.1"/>
    <property type="molecule type" value="Genomic_DNA"/>
</dbReference>
<evidence type="ECO:0000313" key="3">
    <source>
        <dbReference type="EMBL" id="CAL4797702.1"/>
    </source>
</evidence>
<evidence type="ECO:0000313" key="2">
    <source>
        <dbReference type="EMBL" id="CAI4010390.1"/>
    </source>
</evidence>
<evidence type="ECO:0000256" key="1">
    <source>
        <dbReference type="SAM" id="MobiDB-lite"/>
    </source>
</evidence>
<dbReference type="EMBL" id="CAMXCT030004791">
    <property type="protein sequence ID" value="CAL4797702.1"/>
    <property type="molecule type" value="Genomic_DNA"/>
</dbReference>
<feature type="compositionally biased region" description="Basic and acidic residues" evidence="1">
    <location>
        <begin position="215"/>
        <end position="229"/>
    </location>
</feature>
<name>A0A9P1GEG8_9DINO</name>
<keyword evidence="4" id="KW-1185">Reference proteome</keyword>
<reference evidence="3 4" key="2">
    <citation type="submission" date="2024-05" db="EMBL/GenBank/DDBJ databases">
        <authorList>
            <person name="Chen Y."/>
            <person name="Shah S."/>
            <person name="Dougan E. K."/>
            <person name="Thang M."/>
            <person name="Chan C."/>
        </authorList>
    </citation>
    <scope>NUCLEOTIDE SEQUENCE [LARGE SCALE GENOMIC DNA]</scope>
</reference>
<evidence type="ECO:0000313" key="4">
    <source>
        <dbReference type="Proteomes" id="UP001152797"/>
    </source>
</evidence>
<feature type="compositionally biased region" description="Basic residues" evidence="1">
    <location>
        <begin position="230"/>
        <end position="248"/>
    </location>
</feature>